<name>A0AA88E2H6_FICCA</name>
<sequence>MDCVPTDTVHGIPLGEENVRVTITVPKLKRALLPIPTNEATCIEEAVSGFVAWPKRLVIIQTSLSQAIQQNVDREVYVRERANNILRILTNAPREKLFLMPYNSGQHWILAVIDPWDDSVLYFNPLGNELGDDFKDLITLALNDWKMLAGRGIKK</sequence>
<dbReference type="PANTHER" id="PTHR33018:SF34">
    <property type="entry name" value="OS02G0472350 PROTEIN"/>
    <property type="match status" value="1"/>
</dbReference>
<reference evidence="2" key="1">
    <citation type="submission" date="2023-07" db="EMBL/GenBank/DDBJ databases">
        <title>draft genome sequence of fig (Ficus carica).</title>
        <authorList>
            <person name="Takahashi T."/>
            <person name="Nishimura K."/>
        </authorList>
    </citation>
    <scope>NUCLEOTIDE SEQUENCE</scope>
</reference>
<gene>
    <name evidence="2" type="ORF">TIFTF001_033718</name>
</gene>
<dbReference type="InterPro" id="IPR038765">
    <property type="entry name" value="Papain-like_cys_pep_sf"/>
</dbReference>
<keyword evidence="3" id="KW-1185">Reference proteome</keyword>
<evidence type="ECO:0000259" key="1">
    <source>
        <dbReference type="Pfam" id="PF26133"/>
    </source>
</evidence>
<comment type="caution">
    <text evidence="2">The sequence shown here is derived from an EMBL/GenBank/DDBJ whole genome shotgun (WGS) entry which is preliminary data.</text>
</comment>
<organism evidence="2 3">
    <name type="scientific">Ficus carica</name>
    <name type="common">Common fig</name>
    <dbReference type="NCBI Taxonomy" id="3494"/>
    <lineage>
        <taxon>Eukaryota</taxon>
        <taxon>Viridiplantae</taxon>
        <taxon>Streptophyta</taxon>
        <taxon>Embryophyta</taxon>
        <taxon>Tracheophyta</taxon>
        <taxon>Spermatophyta</taxon>
        <taxon>Magnoliopsida</taxon>
        <taxon>eudicotyledons</taxon>
        <taxon>Gunneridae</taxon>
        <taxon>Pentapetalae</taxon>
        <taxon>rosids</taxon>
        <taxon>fabids</taxon>
        <taxon>Rosales</taxon>
        <taxon>Moraceae</taxon>
        <taxon>Ficeae</taxon>
        <taxon>Ficus</taxon>
    </lineage>
</organism>
<accession>A0AA88E2H6</accession>
<protein>
    <recommendedName>
        <fullName evidence="1">DUF8039 domain-containing protein</fullName>
    </recommendedName>
</protein>
<dbReference type="EMBL" id="BTGU01000189">
    <property type="protein sequence ID" value="GMN64636.1"/>
    <property type="molecule type" value="Genomic_DNA"/>
</dbReference>
<dbReference type="Gene3D" id="3.40.395.10">
    <property type="entry name" value="Adenoviral Proteinase, Chain A"/>
    <property type="match status" value="1"/>
</dbReference>
<dbReference type="AlphaFoldDB" id="A0AA88E2H6"/>
<evidence type="ECO:0000313" key="2">
    <source>
        <dbReference type="EMBL" id="GMN64636.1"/>
    </source>
</evidence>
<evidence type="ECO:0000313" key="3">
    <source>
        <dbReference type="Proteomes" id="UP001187192"/>
    </source>
</evidence>
<feature type="domain" description="DUF8039" evidence="1">
    <location>
        <begin position="5"/>
        <end position="60"/>
    </location>
</feature>
<dbReference type="InterPro" id="IPR058352">
    <property type="entry name" value="DUF8039"/>
</dbReference>
<dbReference type="SUPFAM" id="SSF54001">
    <property type="entry name" value="Cysteine proteinases"/>
    <property type="match status" value="1"/>
</dbReference>
<dbReference type="Pfam" id="PF26133">
    <property type="entry name" value="DUF8039"/>
    <property type="match status" value="1"/>
</dbReference>
<proteinExistence type="predicted"/>
<dbReference type="Proteomes" id="UP001187192">
    <property type="component" value="Unassembled WGS sequence"/>
</dbReference>
<dbReference type="PANTHER" id="PTHR33018">
    <property type="entry name" value="OS10G0338966 PROTEIN-RELATED"/>
    <property type="match status" value="1"/>
</dbReference>